<gene>
    <name evidence="1" type="ORF">GCM10023235_48320</name>
</gene>
<comment type="caution">
    <text evidence="1">The sequence shown here is derived from an EMBL/GenBank/DDBJ whole genome shotgun (WGS) entry which is preliminary data.</text>
</comment>
<dbReference type="EMBL" id="BAABIS010000001">
    <property type="protein sequence ID" value="GAA4864371.1"/>
    <property type="molecule type" value="Genomic_DNA"/>
</dbReference>
<dbReference type="InterPro" id="IPR047778">
    <property type="entry name" value="STM4014-like"/>
</dbReference>
<dbReference type="Gene3D" id="3.30.470.20">
    <property type="entry name" value="ATP-grasp fold, B domain"/>
    <property type="match status" value="1"/>
</dbReference>
<dbReference type="Proteomes" id="UP001501752">
    <property type="component" value="Unassembled WGS sequence"/>
</dbReference>
<dbReference type="PANTHER" id="PTHR21621:SF0">
    <property type="entry name" value="BETA-CITRYLGLUTAMATE SYNTHASE B-RELATED"/>
    <property type="match status" value="1"/>
</dbReference>
<dbReference type="NCBIfam" id="NF038074">
    <property type="entry name" value="fam_STM4014"/>
    <property type="match status" value="1"/>
</dbReference>
<organism evidence="1 2">
    <name type="scientific">Kitasatospora terrestris</name>
    <dbReference type="NCBI Taxonomy" id="258051"/>
    <lineage>
        <taxon>Bacteria</taxon>
        <taxon>Bacillati</taxon>
        <taxon>Actinomycetota</taxon>
        <taxon>Actinomycetes</taxon>
        <taxon>Kitasatosporales</taxon>
        <taxon>Streptomycetaceae</taxon>
        <taxon>Kitasatospora</taxon>
    </lineage>
</organism>
<proteinExistence type="predicted"/>
<dbReference type="SUPFAM" id="SSF56059">
    <property type="entry name" value="Glutathione synthetase ATP-binding domain-like"/>
    <property type="match status" value="1"/>
</dbReference>
<reference evidence="2" key="1">
    <citation type="journal article" date="2019" name="Int. J. Syst. Evol. Microbiol.">
        <title>The Global Catalogue of Microorganisms (GCM) 10K type strain sequencing project: providing services to taxonomists for standard genome sequencing and annotation.</title>
        <authorList>
            <consortium name="The Broad Institute Genomics Platform"/>
            <consortium name="The Broad Institute Genome Sequencing Center for Infectious Disease"/>
            <person name="Wu L."/>
            <person name="Ma J."/>
        </authorList>
    </citation>
    <scope>NUCLEOTIDE SEQUENCE [LARGE SCALE GENOMIC DNA]</scope>
    <source>
        <strain evidence="2">JCM 13006</strain>
    </source>
</reference>
<evidence type="ECO:0000313" key="1">
    <source>
        <dbReference type="EMBL" id="GAA4864371.1"/>
    </source>
</evidence>
<dbReference type="RefSeq" id="WP_345698960.1">
    <property type="nucleotide sequence ID" value="NZ_BAABIS010000001.1"/>
</dbReference>
<keyword evidence="2" id="KW-1185">Reference proteome</keyword>
<name>A0ABP9DZH8_9ACTN</name>
<evidence type="ECO:0000313" key="2">
    <source>
        <dbReference type="Proteomes" id="UP001501752"/>
    </source>
</evidence>
<sequence length="359" mass="37210">MRLTVLGNPGHRRVTLFAAAARAAGLPEPAVLPWLDVLRGSAGPAPGTLLRIDSPGEEPAVDALLRGPVLGAGYAPTRVEGGPAWYAGVVGALHRLAARPGVRLLGDPAEIAAMFDKPAAHARLAAAGVPVPRALGGAAPAGWEELKERLRAAGMRRVFLKPAHGSSASGVVALEFGSGGRVQATTSVESAADGLHNSLQVRRHRSEREVAELVDRLAPERLHVEQWVPKAGQHGHAADLRVVVVGGRATHAVVRTGRHPMTNLHLGGARGDLAAARAAAGPAWPALLETAERAAACFPRSPAVGVDLLPAPRWRRTLVGEVNAFGDLLPGLPGLSDGPAAGLDTYGAWIAHLREDARA</sequence>
<accession>A0ABP9DZH8</accession>
<evidence type="ECO:0008006" key="3">
    <source>
        <dbReference type="Google" id="ProtNLM"/>
    </source>
</evidence>
<dbReference type="PANTHER" id="PTHR21621">
    <property type="entry name" value="RIBOSOMAL PROTEIN S6 MODIFICATION PROTEIN"/>
    <property type="match status" value="1"/>
</dbReference>
<protein>
    <recommendedName>
        <fullName evidence="3">ATP-grasp domain-containing protein</fullName>
    </recommendedName>
</protein>